<dbReference type="RefSeq" id="WP_345519432.1">
    <property type="nucleotide sequence ID" value="NZ_BAAAXD010000054.1"/>
</dbReference>
<comment type="caution">
    <text evidence="1">The sequence shown here is derived from an EMBL/GenBank/DDBJ whole genome shotgun (WGS) entry which is preliminary data.</text>
</comment>
<dbReference type="EMBL" id="JBHMCG010000097">
    <property type="protein sequence ID" value="MFB9574894.1"/>
    <property type="molecule type" value="Genomic_DNA"/>
</dbReference>
<evidence type="ECO:0000313" key="1">
    <source>
        <dbReference type="EMBL" id="MFB9574894.1"/>
    </source>
</evidence>
<reference evidence="1 2" key="1">
    <citation type="submission" date="2024-09" db="EMBL/GenBank/DDBJ databases">
        <authorList>
            <person name="Sun Q."/>
            <person name="Mori K."/>
        </authorList>
    </citation>
    <scope>NUCLEOTIDE SEQUENCE [LARGE SCALE GENOMIC DNA]</scope>
    <source>
        <strain evidence="1 2">JCM 3331</strain>
    </source>
</reference>
<protein>
    <submittedName>
        <fullName evidence="1">DUF4287 domain-containing protein</fullName>
    </submittedName>
</protein>
<name>A0ABV5RAL0_9ACTN</name>
<organism evidence="1 2">
    <name type="scientific">Streptomyces yanii</name>
    <dbReference type="NCBI Taxonomy" id="78510"/>
    <lineage>
        <taxon>Bacteria</taxon>
        <taxon>Bacillati</taxon>
        <taxon>Actinomycetota</taxon>
        <taxon>Actinomycetes</taxon>
        <taxon>Kitasatosporales</taxon>
        <taxon>Streptomycetaceae</taxon>
        <taxon>Streptomyces</taxon>
    </lineage>
</organism>
<accession>A0ABV5RAL0</accession>
<dbReference type="Proteomes" id="UP001589710">
    <property type="component" value="Unassembled WGS sequence"/>
</dbReference>
<proteinExistence type="predicted"/>
<dbReference type="SUPFAM" id="SSF55961">
    <property type="entry name" value="Bet v1-like"/>
    <property type="match status" value="1"/>
</dbReference>
<dbReference type="Gene3D" id="3.30.530.20">
    <property type="match status" value="1"/>
</dbReference>
<gene>
    <name evidence="1" type="ORF">ACFFTL_22025</name>
</gene>
<keyword evidence="2" id="KW-1185">Reference proteome</keyword>
<sequence length="203" mass="22133">MNVSKDGPGSGSTGRRITEKLSADALRERTGRDWDDWFSVLDAWDATRHTHTEIATHLRTEHGMDGWYAQSVTVGYEQERGLRQVGQSSTGDWRTSASRTVAAPAERVLAAFTDPALRGDWLPDAGLILRTHRPARSLTADFADSGAATGRLAVRVTALPDGRTQLGLAHEKLAGAEAVATYRAFWKDRLNVLKALLEQPGPS</sequence>
<dbReference type="Pfam" id="PF14117">
    <property type="entry name" value="DUF4287"/>
    <property type="match status" value="1"/>
</dbReference>
<evidence type="ECO:0000313" key="2">
    <source>
        <dbReference type="Proteomes" id="UP001589710"/>
    </source>
</evidence>
<dbReference type="InterPro" id="IPR025629">
    <property type="entry name" value="DUF4287"/>
</dbReference>
<dbReference type="InterPro" id="IPR023393">
    <property type="entry name" value="START-like_dom_sf"/>
</dbReference>